<evidence type="ECO:0000313" key="5">
    <source>
        <dbReference type="EMBL" id="KYO18737.1"/>
    </source>
</evidence>
<keyword evidence="2 3" id="KW-0808">Transferase</keyword>
<reference evidence="5 6" key="1">
    <citation type="journal article" date="2012" name="Genome Biol.">
        <title>Sequencing three crocodilian genomes to illuminate the evolution of archosaurs and amniotes.</title>
        <authorList>
            <person name="St John J.A."/>
            <person name="Braun E.L."/>
            <person name="Isberg S.R."/>
            <person name="Miles L.G."/>
            <person name="Chong A.Y."/>
            <person name="Gongora J."/>
            <person name="Dalzell P."/>
            <person name="Moran C."/>
            <person name="Bed'hom B."/>
            <person name="Abzhanov A."/>
            <person name="Burgess S.C."/>
            <person name="Cooksey A.M."/>
            <person name="Castoe T.A."/>
            <person name="Crawford N.G."/>
            <person name="Densmore L.D."/>
            <person name="Drew J.C."/>
            <person name="Edwards S.V."/>
            <person name="Faircloth B.C."/>
            <person name="Fujita M.K."/>
            <person name="Greenwold M.J."/>
            <person name="Hoffmann F.G."/>
            <person name="Howard J.M."/>
            <person name="Iguchi T."/>
            <person name="Janes D.E."/>
            <person name="Khan S.Y."/>
            <person name="Kohno S."/>
            <person name="de Koning A.J."/>
            <person name="Lance S.L."/>
            <person name="McCarthy F.M."/>
            <person name="McCormack J.E."/>
            <person name="Merchant M.E."/>
            <person name="Peterson D.G."/>
            <person name="Pollock D.D."/>
            <person name="Pourmand N."/>
            <person name="Raney B.J."/>
            <person name="Roessler K.A."/>
            <person name="Sanford J.R."/>
            <person name="Sawyer R.H."/>
            <person name="Schmidt C.J."/>
            <person name="Triplett E.W."/>
            <person name="Tuberville T.D."/>
            <person name="Venegas-Anaya M."/>
            <person name="Howard J.T."/>
            <person name="Jarvis E.D."/>
            <person name="Guillette L.J.Jr."/>
            <person name="Glenn T.C."/>
            <person name="Green R.E."/>
            <person name="Ray D.A."/>
        </authorList>
    </citation>
    <scope>NUCLEOTIDE SEQUENCE [LARGE SCALE GENOMIC DNA]</scope>
    <source>
        <strain evidence="5">KSC_2009_1</strain>
    </source>
</reference>
<protein>
    <recommendedName>
        <fullName evidence="3">Sulfotransferase</fullName>
        <ecNumber evidence="3">2.8.2.-</ecNumber>
    </recommendedName>
</protein>
<dbReference type="AlphaFoldDB" id="A0A151M2H9"/>
<evidence type="ECO:0000256" key="2">
    <source>
        <dbReference type="ARBA" id="ARBA00022679"/>
    </source>
</evidence>
<gene>
    <name evidence="5" type="ORF">Y1Q_0009171</name>
</gene>
<comment type="similarity">
    <text evidence="1 3">Belongs to the sulfotransferase 1 family.</text>
</comment>
<evidence type="ECO:0000259" key="4">
    <source>
        <dbReference type="Pfam" id="PF00685"/>
    </source>
</evidence>
<organism evidence="5 6">
    <name type="scientific">Alligator mississippiensis</name>
    <name type="common">American alligator</name>
    <dbReference type="NCBI Taxonomy" id="8496"/>
    <lineage>
        <taxon>Eukaryota</taxon>
        <taxon>Metazoa</taxon>
        <taxon>Chordata</taxon>
        <taxon>Craniata</taxon>
        <taxon>Vertebrata</taxon>
        <taxon>Euteleostomi</taxon>
        <taxon>Archelosauria</taxon>
        <taxon>Archosauria</taxon>
        <taxon>Crocodylia</taxon>
        <taxon>Alligatoridae</taxon>
        <taxon>Alligatorinae</taxon>
        <taxon>Alligator</taxon>
    </lineage>
</organism>
<proteinExistence type="inferred from homology"/>
<evidence type="ECO:0000313" key="6">
    <source>
        <dbReference type="Proteomes" id="UP000050525"/>
    </source>
</evidence>
<dbReference type="PANTHER" id="PTHR11783">
    <property type="entry name" value="SULFOTRANSFERASE SULT"/>
    <property type="match status" value="1"/>
</dbReference>
<dbReference type="SUPFAM" id="SSF52540">
    <property type="entry name" value="P-loop containing nucleoside triphosphate hydrolases"/>
    <property type="match status" value="1"/>
</dbReference>
<dbReference type="Gene3D" id="3.40.50.300">
    <property type="entry name" value="P-loop containing nucleotide triphosphate hydrolases"/>
    <property type="match status" value="1"/>
</dbReference>
<name>A0A151M2H9_ALLMI</name>
<dbReference type="Pfam" id="PF00685">
    <property type="entry name" value="Sulfotransfer_1"/>
    <property type="match status" value="1"/>
</dbReference>
<feature type="domain" description="Sulfotransferase" evidence="4">
    <location>
        <begin position="79"/>
        <end position="323"/>
    </location>
</feature>
<dbReference type="GO" id="GO:0008146">
    <property type="term" value="F:sulfotransferase activity"/>
    <property type="evidence" value="ECO:0007669"/>
    <property type="project" value="InterPro"/>
</dbReference>
<dbReference type="eggNOG" id="KOG1584">
    <property type="taxonomic scope" value="Eukaryota"/>
</dbReference>
<sequence>MAMVSQVNLHTWHGILSYNSMWGKPGISCNLCHCHQGYLWLHYIALLPAAKEDIATSIDAFLAIPENFKALQSFEARNDDIILAGYPKTGTNWLEQILKDLETTAGKYTEEEINSRNSIEKEVPMISRLEFGDEKQFQMMKKLPFRRINTTHILPQILPQSIFKNKAKILLLVRNPKDTAVSYFHFYNDMPLLQSFNTWDEYFTAFMNGKLTWGSYFEYLIEWNNYIADDHVMVITYEEMKENQTLGMKKIAEFLGFSLSDDEIQTIAEKSTFKAMKEKSPETHGLFGKIIFRKGIVGGWREFFTEAQNKEMDRKFEECLGGTKIGEKIKYGIYCKA</sequence>
<dbReference type="InterPro" id="IPR000863">
    <property type="entry name" value="Sulfotransferase_dom"/>
</dbReference>
<dbReference type="InterPro" id="IPR027417">
    <property type="entry name" value="P-loop_NTPase"/>
</dbReference>
<accession>A0A151M2H9</accession>
<dbReference type="EC" id="2.8.2.-" evidence="3"/>
<dbReference type="EMBL" id="AKHW03006780">
    <property type="protein sequence ID" value="KYO18737.1"/>
    <property type="molecule type" value="Genomic_DNA"/>
</dbReference>
<evidence type="ECO:0000256" key="1">
    <source>
        <dbReference type="ARBA" id="ARBA00005771"/>
    </source>
</evidence>
<keyword evidence="6" id="KW-1185">Reference proteome</keyword>
<evidence type="ECO:0000256" key="3">
    <source>
        <dbReference type="RuleBase" id="RU361155"/>
    </source>
</evidence>
<comment type="caution">
    <text evidence="5">The sequence shown here is derived from an EMBL/GenBank/DDBJ whole genome shotgun (WGS) entry which is preliminary data.</text>
</comment>
<dbReference type="Proteomes" id="UP000050525">
    <property type="component" value="Unassembled WGS sequence"/>
</dbReference>